<accession>A0A5M4B4C1</accession>
<protein>
    <submittedName>
        <fullName evidence="4">DNA-binding response regulator</fullName>
    </submittedName>
</protein>
<dbReference type="AlphaFoldDB" id="A0A5M4B4C1"/>
<dbReference type="Pfam" id="PF00072">
    <property type="entry name" value="Response_reg"/>
    <property type="match status" value="1"/>
</dbReference>
<dbReference type="InterPro" id="IPR011006">
    <property type="entry name" value="CheY-like_superfamily"/>
</dbReference>
<proteinExistence type="predicted"/>
<dbReference type="GO" id="GO:0000156">
    <property type="term" value="F:phosphorelay response regulator activity"/>
    <property type="evidence" value="ECO:0007669"/>
    <property type="project" value="InterPro"/>
</dbReference>
<keyword evidence="5" id="KW-1185">Reference proteome</keyword>
<dbReference type="PROSITE" id="PS50110">
    <property type="entry name" value="RESPONSE_REGULATORY"/>
    <property type="match status" value="1"/>
</dbReference>
<dbReference type="OrthoDB" id="1490554at2"/>
<feature type="domain" description="Response regulatory" evidence="2">
    <location>
        <begin position="4"/>
        <end position="115"/>
    </location>
</feature>
<evidence type="ECO:0000259" key="2">
    <source>
        <dbReference type="PROSITE" id="PS50110"/>
    </source>
</evidence>
<keyword evidence="4" id="KW-0238">DNA-binding</keyword>
<dbReference type="InterPro" id="IPR001789">
    <property type="entry name" value="Sig_transdc_resp-reg_receiver"/>
</dbReference>
<feature type="modified residue" description="4-aspartylphosphate" evidence="1">
    <location>
        <position position="55"/>
    </location>
</feature>
<dbReference type="SMART" id="SM00850">
    <property type="entry name" value="LytTR"/>
    <property type="match status" value="1"/>
</dbReference>
<feature type="domain" description="HTH LytTR-type" evidence="3">
    <location>
        <begin position="151"/>
        <end position="238"/>
    </location>
</feature>
<keyword evidence="1" id="KW-0597">Phosphoprotein</keyword>
<evidence type="ECO:0000259" key="3">
    <source>
        <dbReference type="PROSITE" id="PS50930"/>
    </source>
</evidence>
<reference evidence="4 5" key="1">
    <citation type="submission" date="2019-10" db="EMBL/GenBank/DDBJ databases">
        <title>Prolixibacter strains distinguished by the presence of nitrate reductase genes were adept at nitrate-dependent anaerobic corrosion of metallic iron and carbon steel.</title>
        <authorList>
            <person name="Iino T."/>
            <person name="Shono N."/>
            <person name="Ito K."/>
            <person name="Nakamura R."/>
            <person name="Sueoka K."/>
            <person name="Harayama S."/>
            <person name="Ohkuma M."/>
        </authorList>
    </citation>
    <scope>NUCLEOTIDE SEQUENCE [LARGE SCALE GENOMIC DNA]</scope>
    <source>
        <strain evidence="4 5">JCM 13498</strain>
    </source>
</reference>
<dbReference type="InterPro" id="IPR007492">
    <property type="entry name" value="LytTR_DNA-bd_dom"/>
</dbReference>
<dbReference type="InterPro" id="IPR046947">
    <property type="entry name" value="LytR-like"/>
</dbReference>
<dbReference type="Gene3D" id="3.40.50.2300">
    <property type="match status" value="1"/>
</dbReference>
<dbReference type="Proteomes" id="UP000391834">
    <property type="component" value="Unassembled WGS sequence"/>
</dbReference>
<dbReference type="EMBL" id="BLAX01000001">
    <property type="protein sequence ID" value="GET34964.1"/>
    <property type="molecule type" value="Genomic_DNA"/>
</dbReference>
<comment type="caution">
    <text evidence="4">The sequence shown here is derived from an EMBL/GenBank/DDBJ whole genome shotgun (WGS) entry which is preliminary data.</text>
</comment>
<sequence length="243" mass="28567">MSINCIAIDDEPLALDIIRNFASKIPFLNLMAVFENPLESIDFMKKKQVDLIFLDIQMDDINGIQFLKLLNNRPYVIFTTAYEDYALTGYELEAIDYLLKPIFFERFVKAADRVYRKMMPANEGEKEMTRHQEANHEDFIFVKTGFHHQRIRYRDILYIKGEGDYLRIVTHQKKIMTLLSFRNLQELLPADEFVRVHKSYVVAIRHIDSIERNRIKVGDEVISVSGTYSKNFFGLLKSKKLIT</sequence>
<evidence type="ECO:0000313" key="4">
    <source>
        <dbReference type="EMBL" id="GET34964.1"/>
    </source>
</evidence>
<dbReference type="Pfam" id="PF04397">
    <property type="entry name" value="LytTR"/>
    <property type="match status" value="1"/>
</dbReference>
<dbReference type="Gene3D" id="2.40.50.1020">
    <property type="entry name" value="LytTr DNA-binding domain"/>
    <property type="match status" value="1"/>
</dbReference>
<dbReference type="SMART" id="SM00448">
    <property type="entry name" value="REC"/>
    <property type="match status" value="1"/>
</dbReference>
<name>A0A5M4B4C1_9BACT</name>
<dbReference type="PANTHER" id="PTHR37299:SF1">
    <property type="entry name" value="STAGE 0 SPORULATION PROTEIN A HOMOLOG"/>
    <property type="match status" value="1"/>
</dbReference>
<gene>
    <name evidence="4" type="ORF">PbJCM13498_38270</name>
</gene>
<dbReference type="RefSeq" id="WP_025865730.1">
    <property type="nucleotide sequence ID" value="NZ_BLAX01000001.1"/>
</dbReference>
<evidence type="ECO:0000256" key="1">
    <source>
        <dbReference type="PROSITE-ProRule" id="PRU00169"/>
    </source>
</evidence>
<dbReference type="PROSITE" id="PS50930">
    <property type="entry name" value="HTH_LYTTR"/>
    <property type="match status" value="1"/>
</dbReference>
<dbReference type="SUPFAM" id="SSF52172">
    <property type="entry name" value="CheY-like"/>
    <property type="match status" value="1"/>
</dbReference>
<dbReference type="PANTHER" id="PTHR37299">
    <property type="entry name" value="TRANSCRIPTIONAL REGULATOR-RELATED"/>
    <property type="match status" value="1"/>
</dbReference>
<dbReference type="GO" id="GO:0003677">
    <property type="term" value="F:DNA binding"/>
    <property type="evidence" value="ECO:0007669"/>
    <property type="project" value="UniProtKB-KW"/>
</dbReference>
<evidence type="ECO:0000313" key="5">
    <source>
        <dbReference type="Proteomes" id="UP000391834"/>
    </source>
</evidence>
<organism evidence="4 5">
    <name type="scientific">Prolixibacter bellariivorans</name>
    <dbReference type="NCBI Taxonomy" id="314319"/>
    <lineage>
        <taxon>Bacteria</taxon>
        <taxon>Pseudomonadati</taxon>
        <taxon>Bacteroidota</taxon>
        <taxon>Bacteroidia</taxon>
        <taxon>Marinilabiliales</taxon>
        <taxon>Prolixibacteraceae</taxon>
        <taxon>Prolixibacter</taxon>
    </lineage>
</organism>